<evidence type="ECO:0000313" key="3">
    <source>
        <dbReference type="EMBL" id="QJE01829.1"/>
    </source>
</evidence>
<dbReference type="KEGG" id="mfy:HH212_18845"/>
<dbReference type="Gene3D" id="3.40.50.1580">
    <property type="entry name" value="Nucleoside phosphorylase domain"/>
    <property type="match status" value="1"/>
</dbReference>
<dbReference type="GO" id="GO:0009116">
    <property type="term" value="P:nucleoside metabolic process"/>
    <property type="evidence" value="ECO:0007669"/>
    <property type="project" value="InterPro"/>
</dbReference>
<protein>
    <submittedName>
        <fullName evidence="3">Squalene--hopene cyclase</fullName>
    </submittedName>
</protein>
<accession>A0A7Z2VZ74</accession>
<dbReference type="NCBIfam" id="TIGR03468">
    <property type="entry name" value="HpnG"/>
    <property type="match status" value="1"/>
</dbReference>
<feature type="domain" description="Nucleoside phosphorylase" evidence="2">
    <location>
        <begin position="59"/>
        <end position="202"/>
    </location>
</feature>
<dbReference type="Pfam" id="PF01048">
    <property type="entry name" value="PNP_UDP_1"/>
    <property type="match status" value="1"/>
</dbReference>
<organism evidence="3 4">
    <name type="scientific">Massilia forsythiae</name>
    <dbReference type="NCBI Taxonomy" id="2728020"/>
    <lineage>
        <taxon>Bacteria</taxon>
        <taxon>Pseudomonadati</taxon>
        <taxon>Pseudomonadota</taxon>
        <taxon>Betaproteobacteria</taxon>
        <taxon>Burkholderiales</taxon>
        <taxon>Oxalobacteraceae</taxon>
        <taxon>Telluria group</taxon>
        <taxon>Massilia</taxon>
    </lineage>
</organism>
<evidence type="ECO:0000256" key="1">
    <source>
        <dbReference type="SAM" id="MobiDB-lite"/>
    </source>
</evidence>
<dbReference type="GO" id="GO:0003824">
    <property type="term" value="F:catalytic activity"/>
    <property type="evidence" value="ECO:0007669"/>
    <property type="project" value="InterPro"/>
</dbReference>
<feature type="compositionally biased region" description="Basic and acidic residues" evidence="1">
    <location>
        <begin position="11"/>
        <end position="24"/>
    </location>
</feature>
<gene>
    <name evidence="3" type="ORF">HH212_18845</name>
</gene>
<sequence length="267" mass="27688">MDGAGGVYDAGGDRGGDERGDRRGGGRKARPRAGRDDERDDERGAPVIAVCGLAFEAAIAAGRRVVPLVGPGPARIAARLDALLSGPEQDWAGVMSFGCAAGLDPALAPGTCVLAVGVYTPAWRLAADADWLDVLRQRLPQARGGWLAGVDAPLVAPADKARLLQASGAVVADMESHAAALAARRHGLPFAACRVVLDPAGRSVPPSALAGVQDDGRTAWLALLRSLAGEPRQLGAMRALARDAWRARRTLRRVRARLGVALAAPPY</sequence>
<evidence type="ECO:0000259" key="2">
    <source>
        <dbReference type="Pfam" id="PF01048"/>
    </source>
</evidence>
<keyword evidence="4" id="KW-1185">Reference proteome</keyword>
<dbReference type="InterPro" id="IPR035994">
    <property type="entry name" value="Nucleoside_phosphorylase_sf"/>
</dbReference>
<proteinExistence type="predicted"/>
<dbReference type="InterPro" id="IPR000845">
    <property type="entry name" value="Nucleoside_phosphorylase_d"/>
</dbReference>
<dbReference type="InterPro" id="IPR017831">
    <property type="entry name" value="Hopanoid-assoc_phosphoryl_HpnG"/>
</dbReference>
<reference evidence="3 4" key="1">
    <citation type="submission" date="2020-04" db="EMBL/GenBank/DDBJ databases">
        <title>Genome sequencing of novel species.</title>
        <authorList>
            <person name="Heo J."/>
            <person name="Kim S.-J."/>
            <person name="Kim J.-S."/>
            <person name="Hong S.-B."/>
            <person name="Kwon S.-W."/>
        </authorList>
    </citation>
    <scope>NUCLEOTIDE SEQUENCE [LARGE SCALE GENOMIC DNA]</scope>
    <source>
        <strain evidence="3 4">GN2-R2</strain>
    </source>
</reference>
<name>A0A7Z2VZ74_9BURK</name>
<dbReference type="SUPFAM" id="SSF53167">
    <property type="entry name" value="Purine and uridine phosphorylases"/>
    <property type="match status" value="1"/>
</dbReference>
<evidence type="ECO:0000313" key="4">
    <source>
        <dbReference type="Proteomes" id="UP000502415"/>
    </source>
</evidence>
<dbReference type="AlphaFoldDB" id="A0A7Z2VZ74"/>
<feature type="region of interest" description="Disordered" evidence="1">
    <location>
        <begin position="1"/>
        <end position="41"/>
    </location>
</feature>
<dbReference type="RefSeq" id="WP_170203914.1">
    <property type="nucleotide sequence ID" value="NZ_CP051685.1"/>
</dbReference>
<dbReference type="Proteomes" id="UP000502415">
    <property type="component" value="Chromosome"/>
</dbReference>
<dbReference type="EMBL" id="CP051685">
    <property type="protein sequence ID" value="QJE01829.1"/>
    <property type="molecule type" value="Genomic_DNA"/>
</dbReference>